<dbReference type="RefSeq" id="WP_141359227.1">
    <property type="nucleotide sequence ID" value="NZ_BAAAWM010000001.1"/>
</dbReference>
<comment type="caution">
    <text evidence="4">The sequence shown here is derived from an EMBL/GenBank/DDBJ whole genome shotgun (WGS) entry which is preliminary data.</text>
</comment>
<dbReference type="PANTHER" id="PTHR11908">
    <property type="entry name" value="XANTHINE DEHYDROGENASE"/>
    <property type="match status" value="1"/>
</dbReference>
<evidence type="ECO:0000313" key="4">
    <source>
        <dbReference type="EMBL" id="GEC14010.1"/>
    </source>
</evidence>
<proteinExistence type="predicted"/>
<dbReference type="Pfam" id="PF02738">
    <property type="entry name" value="MoCoBD_1"/>
    <property type="match status" value="1"/>
</dbReference>
<feature type="domain" description="Aldehyde oxidase/xanthine dehydrogenase a/b hammerhead" evidence="3">
    <location>
        <begin position="30"/>
        <end position="144"/>
    </location>
</feature>
<sequence>MDNPHFNSPPITRNMIGKRVPRSEDAKLLTGRGRYLNDIDVEGQLHACFVRSPAAHGRILKIDTSVASALPGVHLIWTSADIESQCAGMEAQFSADGCLPMTMPLLAKDVVRYVGEPVVLVVADSRAVAEDACDLIGLDLEDLEAVLDPRASIQGGPVANGERPDNVGIRGHASFGDVDEAFNNAAHVVSALYHPGRVAAAPMETRGCLADYDWAQDRLKLWVSAQMPHYVKLCLNLYLGFDESRCEVISPDTGGGFGQKAHVFPEEMLMPLASKHLRSPIKWVEDRRENLLAGSHAHEQFVTIEYAANADGRITGVRTHALVDGGAYHMPPQTMAVESWCTAAVTPTGVYDIPATEYVYEAAVTNKCPMGAYRGVGYMAGTLARECLMDDLGRKLNMSPFDIRRLNVVPEFPWTNPQGIVFDEGSWLETINVLEEMVDYPAFLKRQAEARKAGKYLGLGISVFVESSGESTGMLKAHGMHEIYHDTATVKMDSSGSVTVTSGLNSQGQGHETTLAQVAADVLGVSFESIVVDAGTSTKGAYGSGTVGSRAGVIASGCVNRAAYAIREKLVAVAANMLESSEDDIVLENGMASVAGAPESQVSIADVAMAIYWDESLWPVGFEPEMEFTKAWDTSRPMFSNGGHAMIVELDPATGFVNVEQVFSVEDCGVMINPTIVEGQIRGGVVQGIGLGLFEQLVYDKDGNLSTTSFLDYQTPTMDVSPPFEIRHLETPSKISASGVKGMGESGLIAAPAAVLNAVNDALAPFGSVLYELPATPEKMMRAMQGLVDLEGPEPWSKLWERAGVEPRESGSMETA</sequence>
<dbReference type="EMBL" id="BJNE01000026">
    <property type="protein sequence ID" value="GEC14010.1"/>
    <property type="molecule type" value="Genomic_DNA"/>
</dbReference>
<keyword evidence="5" id="KW-1185">Reference proteome</keyword>
<dbReference type="Gene3D" id="3.90.1170.50">
    <property type="entry name" value="Aldehyde oxidase/xanthine dehydrogenase, a/b hammerhead"/>
    <property type="match status" value="1"/>
</dbReference>
<reference evidence="4 5" key="1">
    <citation type="submission" date="2019-06" db="EMBL/GenBank/DDBJ databases">
        <title>Whole genome shotgun sequence of Glutamicibacter nicotianae NBRC 14234.</title>
        <authorList>
            <person name="Hosoyama A."/>
            <person name="Uohara A."/>
            <person name="Ohji S."/>
            <person name="Ichikawa N."/>
        </authorList>
    </citation>
    <scope>NUCLEOTIDE SEQUENCE [LARGE SCALE GENOMIC DNA]</scope>
    <source>
        <strain evidence="4 5">NBRC 14234</strain>
    </source>
</reference>
<keyword evidence="1" id="KW-0500">Molybdenum</keyword>
<dbReference type="Proteomes" id="UP000316242">
    <property type="component" value="Unassembled WGS sequence"/>
</dbReference>
<dbReference type="SUPFAM" id="SSF56003">
    <property type="entry name" value="Molybdenum cofactor-binding domain"/>
    <property type="match status" value="1"/>
</dbReference>
<dbReference type="SUPFAM" id="SSF54665">
    <property type="entry name" value="CO dehydrogenase molybdoprotein N-domain-like"/>
    <property type="match status" value="1"/>
</dbReference>
<keyword evidence="2" id="KW-0560">Oxidoreductase</keyword>
<dbReference type="InterPro" id="IPR036856">
    <property type="entry name" value="Ald_Oxase/Xan_DH_a/b_sf"/>
</dbReference>
<name>A0ABQ0RR29_GLUNI</name>
<dbReference type="PANTHER" id="PTHR11908:SF132">
    <property type="entry name" value="ALDEHYDE OXIDASE 1-RELATED"/>
    <property type="match status" value="1"/>
</dbReference>
<dbReference type="InterPro" id="IPR037165">
    <property type="entry name" value="AldOxase/xan_DH_Mopterin-bd_sf"/>
</dbReference>
<evidence type="ECO:0000259" key="3">
    <source>
        <dbReference type="SMART" id="SM01008"/>
    </source>
</evidence>
<dbReference type="InterPro" id="IPR046867">
    <property type="entry name" value="AldOxase/xan_DH_MoCoBD2"/>
</dbReference>
<accession>A0ABQ0RR29</accession>
<dbReference type="InterPro" id="IPR016208">
    <property type="entry name" value="Ald_Oxase/xanthine_DH-like"/>
</dbReference>
<dbReference type="InterPro" id="IPR000674">
    <property type="entry name" value="Ald_Oxase/Xan_DH_a/b"/>
</dbReference>
<evidence type="ECO:0000256" key="1">
    <source>
        <dbReference type="ARBA" id="ARBA00022505"/>
    </source>
</evidence>
<organism evidence="4 5">
    <name type="scientific">Glutamicibacter nicotianae</name>
    <name type="common">Arthrobacter nicotianae</name>
    <dbReference type="NCBI Taxonomy" id="37929"/>
    <lineage>
        <taxon>Bacteria</taxon>
        <taxon>Bacillati</taxon>
        <taxon>Actinomycetota</taxon>
        <taxon>Actinomycetes</taxon>
        <taxon>Micrococcales</taxon>
        <taxon>Micrococcaceae</taxon>
        <taxon>Glutamicibacter</taxon>
    </lineage>
</organism>
<dbReference type="Pfam" id="PF20256">
    <property type="entry name" value="MoCoBD_2"/>
    <property type="match status" value="1"/>
</dbReference>
<protein>
    <submittedName>
        <fullName evidence="4">Aldehyde dehydrogenase</fullName>
    </submittedName>
</protein>
<dbReference type="InterPro" id="IPR008274">
    <property type="entry name" value="AldOxase/xan_DH_MoCoBD1"/>
</dbReference>
<dbReference type="SMART" id="SM01008">
    <property type="entry name" value="Ald_Xan_dh_C"/>
    <property type="match status" value="1"/>
</dbReference>
<evidence type="ECO:0000256" key="2">
    <source>
        <dbReference type="ARBA" id="ARBA00023002"/>
    </source>
</evidence>
<dbReference type="Gene3D" id="3.30.365.10">
    <property type="entry name" value="Aldehyde oxidase/xanthine dehydrogenase, molybdopterin binding domain"/>
    <property type="match status" value="4"/>
</dbReference>
<gene>
    <name evidence="4" type="ORF">ANI01nite_32130</name>
</gene>
<dbReference type="Pfam" id="PF01315">
    <property type="entry name" value="Ald_Xan_dh_C"/>
    <property type="match status" value="1"/>
</dbReference>
<evidence type="ECO:0000313" key="5">
    <source>
        <dbReference type="Proteomes" id="UP000316242"/>
    </source>
</evidence>